<protein>
    <submittedName>
        <fullName evidence="1">Uncharacterized protein</fullName>
    </submittedName>
</protein>
<dbReference type="AlphaFoldDB" id="A0A117NFK9"/>
<sequence length="47" mass="5245">MLLGINMVGMTLPPVLLMMSNQQNRLTLVDALDQLPLLQFTYISLSP</sequence>
<dbReference type="EMBL" id="LKAM01000020">
    <property type="protein sequence ID" value="KUM45351.1"/>
    <property type="molecule type" value="Genomic_DNA"/>
</dbReference>
<reference evidence="1" key="1">
    <citation type="journal article" date="2015" name="Genome Biol. Evol.">
        <title>Organellar Genomes of White Spruce (Picea glauca): Assembly and Annotation.</title>
        <authorList>
            <person name="Jackman S.D."/>
            <person name="Warren R.L."/>
            <person name="Gibb E.A."/>
            <person name="Vandervalk B.P."/>
            <person name="Mohamadi H."/>
            <person name="Chu J."/>
            <person name="Raymond A."/>
            <person name="Pleasance S."/>
            <person name="Coope R."/>
            <person name="Wildung M.R."/>
            <person name="Ritland C.E."/>
            <person name="Bousquet J."/>
            <person name="Jones S.J."/>
            <person name="Bohlmann J."/>
            <person name="Birol I."/>
        </authorList>
    </citation>
    <scope>NUCLEOTIDE SEQUENCE [LARGE SCALE GENOMIC DNA]</scope>
    <source>
        <tissue evidence="1">Flushing bud</tissue>
    </source>
</reference>
<accession>A0A117NFK9</accession>
<gene>
    <name evidence="1" type="ORF">ABT39_MTgene3424</name>
</gene>
<name>A0A117NFK9_PICGL</name>
<organism evidence="1">
    <name type="scientific">Picea glauca</name>
    <name type="common">White spruce</name>
    <name type="synonym">Pinus glauca</name>
    <dbReference type="NCBI Taxonomy" id="3330"/>
    <lineage>
        <taxon>Eukaryota</taxon>
        <taxon>Viridiplantae</taxon>
        <taxon>Streptophyta</taxon>
        <taxon>Embryophyta</taxon>
        <taxon>Tracheophyta</taxon>
        <taxon>Spermatophyta</taxon>
        <taxon>Pinopsida</taxon>
        <taxon>Pinidae</taxon>
        <taxon>Conifers I</taxon>
        <taxon>Pinales</taxon>
        <taxon>Pinaceae</taxon>
        <taxon>Picea</taxon>
    </lineage>
</organism>
<proteinExistence type="predicted"/>
<geneLocation type="mitochondrion" evidence="1"/>
<evidence type="ECO:0000313" key="1">
    <source>
        <dbReference type="EMBL" id="KUM45351.1"/>
    </source>
</evidence>
<comment type="caution">
    <text evidence="1">The sequence shown here is derived from an EMBL/GenBank/DDBJ whole genome shotgun (WGS) entry which is preliminary data.</text>
</comment>
<keyword evidence="1" id="KW-0496">Mitochondrion</keyword>